<evidence type="ECO:0000313" key="2">
    <source>
        <dbReference type="Proteomes" id="UP000298324"/>
    </source>
</evidence>
<keyword evidence="2" id="KW-1185">Reference proteome</keyword>
<evidence type="ECO:0000313" key="1">
    <source>
        <dbReference type="EMBL" id="TEB06684.1"/>
    </source>
</evidence>
<gene>
    <name evidence="1" type="ORF">Psch_00216</name>
</gene>
<dbReference type="Proteomes" id="UP000298324">
    <property type="component" value="Unassembled WGS sequence"/>
</dbReference>
<dbReference type="Gene3D" id="3.30.450.20">
    <property type="entry name" value="PAS domain"/>
    <property type="match status" value="1"/>
</dbReference>
<name>A0A4Y7RCI3_9FIRM</name>
<sequence>MGDKTKEQLLEELSEVQKMLEERTETQGQMIRKFQMLIANEGLFSQIIDFFPYPIAIFTPQYTLAMVNKAFAAETKTRFMNLGKGTVRILQYKIDDTQLAAAVTRVFAGDTFFLEDLKNPFTMFSGITRQSAPQPDRFNKAVIFPVPADDAKITHGVIVFMP</sequence>
<evidence type="ECO:0008006" key="3">
    <source>
        <dbReference type="Google" id="ProtNLM"/>
    </source>
</evidence>
<accession>A0A4Y7RCI3</accession>
<organism evidence="1 2">
    <name type="scientific">Pelotomaculum schinkii</name>
    <dbReference type="NCBI Taxonomy" id="78350"/>
    <lineage>
        <taxon>Bacteria</taxon>
        <taxon>Bacillati</taxon>
        <taxon>Bacillota</taxon>
        <taxon>Clostridia</taxon>
        <taxon>Eubacteriales</taxon>
        <taxon>Desulfotomaculaceae</taxon>
        <taxon>Pelotomaculum</taxon>
    </lineage>
</organism>
<proteinExistence type="predicted"/>
<comment type="caution">
    <text evidence="1">The sequence shown here is derived from an EMBL/GenBank/DDBJ whole genome shotgun (WGS) entry which is preliminary data.</text>
</comment>
<dbReference type="RefSeq" id="WP_190238858.1">
    <property type="nucleotide sequence ID" value="NZ_QFGA01000001.1"/>
</dbReference>
<dbReference type="AlphaFoldDB" id="A0A4Y7RCI3"/>
<reference evidence="1 2" key="1">
    <citation type="journal article" date="2018" name="Environ. Microbiol.">
        <title>Novel energy conservation strategies and behaviour of Pelotomaculum schinkii driving syntrophic propionate catabolism.</title>
        <authorList>
            <person name="Hidalgo-Ahumada C.A.P."/>
            <person name="Nobu M.K."/>
            <person name="Narihiro T."/>
            <person name="Tamaki H."/>
            <person name="Liu W.T."/>
            <person name="Kamagata Y."/>
            <person name="Stams A.J.M."/>
            <person name="Imachi H."/>
            <person name="Sousa D.Z."/>
        </authorList>
    </citation>
    <scope>NUCLEOTIDE SEQUENCE [LARGE SCALE GENOMIC DNA]</scope>
    <source>
        <strain evidence="1 2">HH</strain>
    </source>
</reference>
<protein>
    <recommendedName>
        <fullName evidence="3">PAS fold protein</fullName>
    </recommendedName>
</protein>
<dbReference type="EMBL" id="QFGA01000001">
    <property type="protein sequence ID" value="TEB06684.1"/>
    <property type="molecule type" value="Genomic_DNA"/>
</dbReference>